<dbReference type="CDD" id="cd13520">
    <property type="entry name" value="PBP2_TAXI_TRAP"/>
    <property type="match status" value="1"/>
</dbReference>
<dbReference type="Gene3D" id="3.40.190.10">
    <property type="entry name" value="Periplasmic binding protein-like II"/>
    <property type="match status" value="2"/>
</dbReference>
<keyword evidence="1" id="KW-0732">Signal</keyword>
<protein>
    <submittedName>
        <fullName evidence="2">TAXI family TRAP transporter solute-binding subunit</fullName>
    </submittedName>
</protein>
<keyword evidence="3" id="KW-1185">Reference proteome</keyword>
<gene>
    <name evidence="2" type="ORF">JQS30_10745</name>
</gene>
<dbReference type="RefSeq" id="WP_213170276.1">
    <property type="nucleotide sequence ID" value="NZ_CP070496.1"/>
</dbReference>
<dbReference type="EMBL" id="CP070496">
    <property type="protein sequence ID" value="QSB04278.1"/>
    <property type="molecule type" value="Genomic_DNA"/>
</dbReference>
<evidence type="ECO:0000256" key="1">
    <source>
        <dbReference type="SAM" id="SignalP"/>
    </source>
</evidence>
<reference evidence="2" key="1">
    <citation type="submission" date="2021-02" db="EMBL/GenBank/DDBJ databases">
        <title>Natronoglycomyces albus gen. nov., sp. nov, a haloalkaliphilic actinobacterium from a soda solonchak soil.</title>
        <authorList>
            <person name="Sorokin D.Y."/>
            <person name="Khijniak T.V."/>
            <person name="Zakharycheva A.P."/>
            <person name="Boueva O.V."/>
            <person name="Ariskina E.V."/>
            <person name="Hahnke R.L."/>
            <person name="Bunk B."/>
            <person name="Sproer C."/>
            <person name="Schumann P."/>
            <person name="Evtushenko L.I."/>
            <person name="Kublanov I.V."/>
        </authorList>
    </citation>
    <scope>NUCLEOTIDE SEQUENCE</scope>
    <source>
        <strain evidence="2">DSM 106290</strain>
    </source>
</reference>
<evidence type="ECO:0000313" key="2">
    <source>
        <dbReference type="EMBL" id="QSB04278.1"/>
    </source>
</evidence>
<dbReference type="NCBIfam" id="TIGR02122">
    <property type="entry name" value="TRAP_TAXI"/>
    <property type="match status" value="1"/>
</dbReference>
<accession>A0A895XRN8</accession>
<sequence length="327" mass="34016">MSKAARILAPLAALALAATAACSPASDDADDNGGDNGGLVLPTGSTGGTYYPLGNAIASVWNEHLDVTVNPQSSDASAENLRLLDSGRAQIIMSVNGTAVQAYEGTGAFAGDDGLENDFVAVGNIYAEVLQVVATANSGIEDITDLDGKRVAIGPPGSATAIMADNILDSYDIDVTTFEDGFGDAADKLRDGQIDASFALLALPATSIDEVAQNTDINLVNFTDEGIDELIANDPSLTTMEIPGGTYDGIDDDVLTVTNWATFYVAPGMDDELVYDLTRVLYDHADEVQHGVAAEIQLETALDGLGGIPLHPGAQRYYEEQGVEIPA</sequence>
<dbReference type="InterPro" id="IPR011852">
    <property type="entry name" value="TRAP_TAXI"/>
</dbReference>
<dbReference type="SUPFAM" id="SSF53850">
    <property type="entry name" value="Periplasmic binding protein-like II"/>
    <property type="match status" value="1"/>
</dbReference>
<dbReference type="AlphaFoldDB" id="A0A895XRN8"/>
<organism evidence="2 3">
    <name type="scientific">Natronoglycomyces albus</name>
    <dbReference type="NCBI Taxonomy" id="2811108"/>
    <lineage>
        <taxon>Bacteria</taxon>
        <taxon>Bacillati</taxon>
        <taxon>Actinomycetota</taxon>
        <taxon>Actinomycetes</taxon>
        <taxon>Glycomycetales</taxon>
        <taxon>Glycomycetaceae</taxon>
        <taxon>Natronoglycomyces</taxon>
    </lineage>
</organism>
<feature type="chain" id="PRO_5038341027" evidence="1">
    <location>
        <begin position="21"/>
        <end position="327"/>
    </location>
</feature>
<dbReference type="KEGG" id="nav:JQS30_10745"/>
<dbReference type="PANTHER" id="PTHR42941">
    <property type="entry name" value="SLL1037 PROTEIN"/>
    <property type="match status" value="1"/>
</dbReference>
<dbReference type="Pfam" id="PF16868">
    <property type="entry name" value="NMT1_3"/>
    <property type="match status" value="1"/>
</dbReference>
<proteinExistence type="predicted"/>
<dbReference type="PANTHER" id="PTHR42941:SF1">
    <property type="entry name" value="SLL1037 PROTEIN"/>
    <property type="match status" value="1"/>
</dbReference>
<evidence type="ECO:0000313" key="3">
    <source>
        <dbReference type="Proteomes" id="UP000662939"/>
    </source>
</evidence>
<feature type="signal peptide" evidence="1">
    <location>
        <begin position="1"/>
        <end position="20"/>
    </location>
</feature>
<name>A0A895XRN8_9ACTN</name>
<dbReference type="Proteomes" id="UP000662939">
    <property type="component" value="Chromosome"/>
</dbReference>
<dbReference type="PROSITE" id="PS51257">
    <property type="entry name" value="PROKAR_LIPOPROTEIN"/>
    <property type="match status" value="1"/>
</dbReference>